<proteinExistence type="predicted"/>
<gene>
    <name evidence="2" type="ORF">C2E20_3892</name>
</gene>
<dbReference type="OrthoDB" id="5234at2759"/>
<accession>A0A2P6VFR0</accession>
<feature type="compositionally biased region" description="Low complexity" evidence="1">
    <location>
        <begin position="103"/>
        <end position="117"/>
    </location>
</feature>
<evidence type="ECO:0000313" key="3">
    <source>
        <dbReference type="Proteomes" id="UP000239649"/>
    </source>
</evidence>
<comment type="caution">
    <text evidence="2">The sequence shown here is derived from an EMBL/GenBank/DDBJ whole genome shotgun (WGS) entry which is preliminary data.</text>
</comment>
<dbReference type="AlphaFoldDB" id="A0A2P6VFR0"/>
<dbReference type="Pfam" id="PF11267">
    <property type="entry name" value="DUF3067"/>
    <property type="match status" value="1"/>
</dbReference>
<protein>
    <submittedName>
        <fullName evidence="2">Uncharacterized protein</fullName>
    </submittedName>
</protein>
<feature type="region of interest" description="Disordered" evidence="1">
    <location>
        <begin position="63"/>
        <end position="124"/>
    </location>
</feature>
<keyword evidence="3" id="KW-1185">Reference proteome</keyword>
<reference evidence="2 3" key="1">
    <citation type="journal article" date="2018" name="Plant J.">
        <title>Genome sequences of Chlorella sorokiniana UTEX 1602 and Micractinium conductrix SAG 241.80: implications to maltose excretion by a green alga.</title>
        <authorList>
            <person name="Arriola M.B."/>
            <person name="Velmurugan N."/>
            <person name="Zhang Y."/>
            <person name="Plunkett M.H."/>
            <person name="Hondzo H."/>
            <person name="Barney B.M."/>
        </authorList>
    </citation>
    <scope>NUCLEOTIDE SEQUENCE [LARGE SCALE GENOMIC DNA]</scope>
    <source>
        <strain evidence="2 3">SAG 241.80</strain>
    </source>
</reference>
<sequence length="282" mass="30838">MQLQRALVAPDAVARALHTPGGGGWRQRRQRRRAPSAPRAGLFDAIEDFINFEKWAPRSSQAWRLGTGNIPPEGRRLAEDSMSEEDEDVLNQRLADARRRQDGGAASAAAAAAAEEATPSFLQSTDEEVASALADRVSEVATAFRPGGSSADVEGDGRVEGGALSGPLLRELIETKWGKTYDLSFVRRDLPLGKTLICLNVMWMHLGQRSFPMTEEEYDEKMEMVALYLTSWGQGERVESFLRQPARPRMGMASKPIVGSAVSIQLDLDEGTIDEFFSQGGA</sequence>
<dbReference type="Proteomes" id="UP000239649">
    <property type="component" value="Unassembled WGS sequence"/>
</dbReference>
<dbReference type="EMBL" id="LHPF02000009">
    <property type="protein sequence ID" value="PSC72917.1"/>
    <property type="molecule type" value="Genomic_DNA"/>
</dbReference>
<evidence type="ECO:0000256" key="1">
    <source>
        <dbReference type="SAM" id="MobiDB-lite"/>
    </source>
</evidence>
<dbReference type="STRING" id="554055.A0A2P6VFR0"/>
<dbReference type="PANTHER" id="PTHR35126:SF1">
    <property type="entry name" value="DUF3067 DOMAIN-CONTAINING PROTEIN"/>
    <property type="match status" value="1"/>
</dbReference>
<evidence type="ECO:0000313" key="2">
    <source>
        <dbReference type="EMBL" id="PSC72917.1"/>
    </source>
</evidence>
<dbReference type="Gene3D" id="3.30.428.40">
    <property type="entry name" value="Protein of unknown function DUF3067"/>
    <property type="match status" value="1"/>
</dbReference>
<dbReference type="PANTHER" id="PTHR35126">
    <property type="entry name" value="SLR0598 PROTEIN"/>
    <property type="match status" value="1"/>
</dbReference>
<feature type="region of interest" description="Disordered" evidence="1">
    <location>
        <begin position="18"/>
        <end position="38"/>
    </location>
</feature>
<dbReference type="InterPro" id="IPR021420">
    <property type="entry name" value="DUF3067"/>
</dbReference>
<organism evidence="2 3">
    <name type="scientific">Micractinium conductrix</name>
    <dbReference type="NCBI Taxonomy" id="554055"/>
    <lineage>
        <taxon>Eukaryota</taxon>
        <taxon>Viridiplantae</taxon>
        <taxon>Chlorophyta</taxon>
        <taxon>core chlorophytes</taxon>
        <taxon>Trebouxiophyceae</taxon>
        <taxon>Chlorellales</taxon>
        <taxon>Chlorellaceae</taxon>
        <taxon>Chlorella clade</taxon>
        <taxon>Micractinium</taxon>
    </lineage>
</organism>
<name>A0A2P6VFR0_9CHLO</name>